<comment type="caution">
    <text evidence="2">The sequence shown here is derived from an EMBL/GenBank/DDBJ whole genome shotgun (WGS) entry which is preliminary data.</text>
</comment>
<dbReference type="PANTHER" id="PTHR33597:SF22">
    <property type="entry name" value="PROTEIN, PUTATIVE-RELATED"/>
    <property type="match status" value="1"/>
</dbReference>
<dbReference type="PANTHER" id="PTHR33597">
    <property type="entry name" value="OS02G0760400 PROTEIN"/>
    <property type="match status" value="1"/>
</dbReference>
<dbReference type="AlphaFoldDB" id="A0A371EU90"/>
<feature type="domain" description="DUF7870" evidence="1">
    <location>
        <begin position="197"/>
        <end position="358"/>
    </location>
</feature>
<dbReference type="Pfam" id="PF25276">
    <property type="entry name" value="DUF7870"/>
    <property type="match status" value="1"/>
</dbReference>
<sequence>MGKQHLRGGRGGLNYDNVVVIKTPDARVLHVVSRSLLLAMVLVALPLMESIMKGSVVSGFDAIATASGSISAEVLSLILRDMGEEGLLKREDKVLIMGPLRVMDSDESYDFVFTRSFDDAVFADTILRINGIVVFPLSTDPSNADFIKRSNYRVVYVKRYVATVVALRKIELVNNFVDSSPKGKLCQLASQVKKSALKGLEDVLFEPPRKDFAKPNKMKYLPELLDDSLEGYKRRVFIGVGLAEENRAAIEWFEQNYPKKGAKFQIHSLLVVPEDVGVPPMNVSAWLAKHVKEEEYVVMKAEADEVLEMMKESTICLVDELFLECNNEWWYTGKRKKSGRPYWECLTLYGRLRDEGIAGSPEGKS</sequence>
<accession>A0A371EU90</accession>
<dbReference type="STRING" id="157652.A0A371EU90"/>
<protein>
    <recommendedName>
        <fullName evidence="1">DUF7870 domain-containing protein</fullName>
    </recommendedName>
</protein>
<dbReference type="Proteomes" id="UP000257109">
    <property type="component" value="Unassembled WGS sequence"/>
</dbReference>
<keyword evidence="3" id="KW-1185">Reference proteome</keyword>
<organism evidence="2 3">
    <name type="scientific">Mucuna pruriens</name>
    <name type="common">Velvet bean</name>
    <name type="synonym">Dolichos pruriens</name>
    <dbReference type="NCBI Taxonomy" id="157652"/>
    <lineage>
        <taxon>Eukaryota</taxon>
        <taxon>Viridiplantae</taxon>
        <taxon>Streptophyta</taxon>
        <taxon>Embryophyta</taxon>
        <taxon>Tracheophyta</taxon>
        <taxon>Spermatophyta</taxon>
        <taxon>Magnoliopsida</taxon>
        <taxon>eudicotyledons</taxon>
        <taxon>Gunneridae</taxon>
        <taxon>Pentapetalae</taxon>
        <taxon>rosids</taxon>
        <taxon>fabids</taxon>
        <taxon>Fabales</taxon>
        <taxon>Fabaceae</taxon>
        <taxon>Papilionoideae</taxon>
        <taxon>50 kb inversion clade</taxon>
        <taxon>NPAAA clade</taxon>
        <taxon>indigoferoid/millettioid clade</taxon>
        <taxon>Phaseoleae</taxon>
        <taxon>Mucuna</taxon>
    </lineage>
</organism>
<evidence type="ECO:0000313" key="2">
    <source>
        <dbReference type="EMBL" id="RDX69556.1"/>
    </source>
</evidence>
<evidence type="ECO:0000259" key="1">
    <source>
        <dbReference type="Pfam" id="PF25276"/>
    </source>
</evidence>
<name>A0A371EU90_MUCPR</name>
<proteinExistence type="predicted"/>
<dbReference type="OrthoDB" id="1919622at2759"/>
<gene>
    <name evidence="2" type="ORF">CR513_51312</name>
</gene>
<reference evidence="2" key="1">
    <citation type="submission" date="2018-05" db="EMBL/GenBank/DDBJ databases">
        <title>Draft genome of Mucuna pruriens seed.</title>
        <authorList>
            <person name="Nnadi N.E."/>
            <person name="Vos R."/>
            <person name="Hasami M.H."/>
            <person name="Devisetty U.K."/>
            <person name="Aguiy J.C."/>
        </authorList>
    </citation>
    <scope>NUCLEOTIDE SEQUENCE [LARGE SCALE GENOMIC DNA]</scope>
    <source>
        <strain evidence="2">JCA_2017</strain>
    </source>
</reference>
<evidence type="ECO:0000313" key="3">
    <source>
        <dbReference type="Proteomes" id="UP000257109"/>
    </source>
</evidence>
<dbReference type="InterPro" id="IPR057192">
    <property type="entry name" value="DUF7870"/>
</dbReference>
<feature type="non-terminal residue" evidence="2">
    <location>
        <position position="1"/>
    </location>
</feature>
<dbReference type="EMBL" id="QJKJ01012059">
    <property type="protein sequence ID" value="RDX69556.1"/>
    <property type="molecule type" value="Genomic_DNA"/>
</dbReference>